<dbReference type="InterPro" id="IPR050198">
    <property type="entry name" value="Non-receptor_tyrosine_kinases"/>
</dbReference>
<dbReference type="GO" id="GO:0005102">
    <property type="term" value="F:signaling receptor binding"/>
    <property type="evidence" value="ECO:0000318"/>
    <property type="project" value="GO_Central"/>
</dbReference>
<dbReference type="CTD" id="20215011"/>
<sequence>MHTHTRAQTHIFKPGTYNDTTDVAIKTLIPEKSNKEKFLEEAKFLQKMNHKNMVQIMGVCSEGEPVFIIMEFVELGSLRNYLHNDRGKTIKFKTLLDIAAQIASGMTYIEQNNFIHRDLRSVNCLVGRNKAIKIADFGLAKIQEIYNANAETPFPVRWTPPEAIEFQRFSIKSDVWSYGVVLFELVTYGESPYEREAFLNDGKRLSNPSVKFTKQHKKYYCPDSMYKKMLDCWNKNPDKRPTFVKLSEFFESFYESCEEDD</sequence>
<dbReference type="Pfam" id="PF07714">
    <property type="entry name" value="PK_Tyr_Ser-Thr"/>
    <property type="match status" value="1"/>
</dbReference>
<evidence type="ECO:0000256" key="6">
    <source>
        <dbReference type="ARBA" id="ARBA00023136"/>
    </source>
</evidence>
<evidence type="ECO:0000256" key="5">
    <source>
        <dbReference type="ARBA" id="ARBA00022840"/>
    </source>
</evidence>
<dbReference type="EnsemblMetazoa" id="HelroT74448">
    <property type="protein sequence ID" value="HelroP74448"/>
    <property type="gene ID" value="HelroG74448"/>
</dbReference>
<dbReference type="GO" id="GO:0030154">
    <property type="term" value="P:cell differentiation"/>
    <property type="evidence" value="ECO:0000318"/>
    <property type="project" value="GO_Central"/>
</dbReference>
<keyword evidence="11" id="KW-1185">Reference proteome</keyword>
<evidence type="ECO:0000259" key="8">
    <source>
        <dbReference type="PROSITE" id="PS50011"/>
    </source>
</evidence>
<comment type="subcellular location">
    <subcellularLocation>
        <location evidence="1">Endomembrane system</location>
    </subcellularLocation>
</comment>
<dbReference type="Gene3D" id="1.10.510.10">
    <property type="entry name" value="Transferase(Phosphotransferase) domain 1"/>
    <property type="match status" value="1"/>
</dbReference>
<dbReference type="SUPFAM" id="SSF56112">
    <property type="entry name" value="Protein kinase-like (PK-like)"/>
    <property type="match status" value="1"/>
</dbReference>
<dbReference type="GO" id="GO:0005886">
    <property type="term" value="C:plasma membrane"/>
    <property type="evidence" value="ECO:0000318"/>
    <property type="project" value="GO_Central"/>
</dbReference>
<dbReference type="GO" id="GO:0050793">
    <property type="term" value="P:regulation of developmental process"/>
    <property type="evidence" value="ECO:0007669"/>
    <property type="project" value="UniProtKB-ARBA"/>
</dbReference>
<evidence type="ECO:0000256" key="2">
    <source>
        <dbReference type="ARBA" id="ARBA00022679"/>
    </source>
</evidence>
<evidence type="ECO:0000313" key="10">
    <source>
        <dbReference type="EnsemblMetazoa" id="HelroP74448"/>
    </source>
</evidence>
<dbReference type="Proteomes" id="UP000015101">
    <property type="component" value="Unassembled WGS sequence"/>
</dbReference>
<dbReference type="PANTHER" id="PTHR24418">
    <property type="entry name" value="TYROSINE-PROTEIN KINASE"/>
    <property type="match status" value="1"/>
</dbReference>
<dbReference type="STRING" id="6412.T1G1R3"/>
<dbReference type="EMBL" id="KB096023">
    <property type="protein sequence ID" value="ESO08827.1"/>
    <property type="molecule type" value="Genomic_DNA"/>
</dbReference>
<dbReference type="GO" id="GO:0012505">
    <property type="term" value="C:endomembrane system"/>
    <property type="evidence" value="ECO:0007669"/>
    <property type="project" value="UniProtKB-SubCell"/>
</dbReference>
<dbReference type="GO" id="GO:0005524">
    <property type="term" value="F:ATP binding"/>
    <property type="evidence" value="ECO:0007669"/>
    <property type="project" value="UniProtKB-KW"/>
</dbReference>
<dbReference type="FunFam" id="1.10.510.10:FF:001512">
    <property type="entry name" value="Receptor tyrosine-protein kinase erbB-2"/>
    <property type="match status" value="1"/>
</dbReference>
<dbReference type="eggNOG" id="KOG0197">
    <property type="taxonomic scope" value="Eukaryota"/>
</dbReference>
<dbReference type="PRINTS" id="PR00109">
    <property type="entry name" value="TYRKINASE"/>
</dbReference>
<keyword evidence="2" id="KW-0808">Transferase</keyword>
<dbReference type="InterPro" id="IPR008266">
    <property type="entry name" value="Tyr_kinase_AS"/>
</dbReference>
<dbReference type="GO" id="GO:0030182">
    <property type="term" value="P:neuron differentiation"/>
    <property type="evidence" value="ECO:0007669"/>
    <property type="project" value="UniProtKB-ARBA"/>
</dbReference>
<evidence type="ECO:0000256" key="4">
    <source>
        <dbReference type="ARBA" id="ARBA00022777"/>
    </source>
</evidence>
<dbReference type="AlphaFoldDB" id="T1G1R3"/>
<dbReference type="GeneID" id="20215011"/>
<dbReference type="GO" id="GO:0048468">
    <property type="term" value="P:cell development"/>
    <property type="evidence" value="ECO:0007669"/>
    <property type="project" value="UniProtKB-ARBA"/>
</dbReference>
<organism evidence="10 11">
    <name type="scientific">Helobdella robusta</name>
    <name type="common">Californian leech</name>
    <dbReference type="NCBI Taxonomy" id="6412"/>
    <lineage>
        <taxon>Eukaryota</taxon>
        <taxon>Metazoa</taxon>
        <taxon>Spiralia</taxon>
        <taxon>Lophotrochozoa</taxon>
        <taxon>Annelida</taxon>
        <taxon>Clitellata</taxon>
        <taxon>Hirudinea</taxon>
        <taxon>Rhynchobdellida</taxon>
        <taxon>Glossiphoniidae</taxon>
        <taxon>Helobdella</taxon>
    </lineage>
</organism>
<feature type="domain" description="Protein kinase" evidence="8">
    <location>
        <begin position="1"/>
        <end position="254"/>
    </location>
</feature>
<evidence type="ECO:0000313" key="11">
    <source>
        <dbReference type="Proteomes" id="UP000015101"/>
    </source>
</evidence>
<evidence type="ECO:0000256" key="3">
    <source>
        <dbReference type="ARBA" id="ARBA00022741"/>
    </source>
</evidence>
<dbReference type="RefSeq" id="XP_009012849.1">
    <property type="nucleotide sequence ID" value="XM_009014601.1"/>
</dbReference>
<keyword evidence="5" id="KW-0067">ATP-binding</keyword>
<dbReference type="HOGENOM" id="CLU_000288_7_40_1"/>
<evidence type="ECO:0000256" key="7">
    <source>
        <dbReference type="ARBA" id="ARBA00023137"/>
    </source>
</evidence>
<dbReference type="OrthoDB" id="4062651at2759"/>
<dbReference type="EMBL" id="AMQM01003076">
    <property type="status" value="NOT_ANNOTATED_CDS"/>
    <property type="molecule type" value="Genomic_DNA"/>
</dbReference>
<dbReference type="GO" id="GO:0004715">
    <property type="term" value="F:non-membrane spanning protein tyrosine kinase activity"/>
    <property type="evidence" value="ECO:0000318"/>
    <property type="project" value="GO_Central"/>
</dbReference>
<keyword evidence="3" id="KW-0547">Nucleotide-binding</keyword>
<evidence type="ECO:0000256" key="1">
    <source>
        <dbReference type="ARBA" id="ARBA00004308"/>
    </source>
</evidence>
<gene>
    <name evidence="10" type="primary">20215011</name>
    <name evidence="9" type="ORF">HELRODRAFT_74448</name>
</gene>
<dbReference type="InterPro" id="IPR020635">
    <property type="entry name" value="Tyr_kinase_cat_dom"/>
</dbReference>
<dbReference type="PIRSF" id="PIRSF000654">
    <property type="entry name" value="Integrin-linked_kinase"/>
    <property type="match status" value="1"/>
</dbReference>
<reference evidence="11" key="1">
    <citation type="submission" date="2012-12" db="EMBL/GenBank/DDBJ databases">
        <authorList>
            <person name="Hellsten U."/>
            <person name="Grimwood J."/>
            <person name="Chapman J.A."/>
            <person name="Shapiro H."/>
            <person name="Aerts A."/>
            <person name="Otillar R.P."/>
            <person name="Terry A.Y."/>
            <person name="Boore J.L."/>
            <person name="Simakov O."/>
            <person name="Marletaz F."/>
            <person name="Cho S.-J."/>
            <person name="Edsinger-Gonzales E."/>
            <person name="Havlak P."/>
            <person name="Kuo D.-H."/>
            <person name="Larsson T."/>
            <person name="Lv J."/>
            <person name="Arendt D."/>
            <person name="Savage R."/>
            <person name="Osoegawa K."/>
            <person name="de Jong P."/>
            <person name="Lindberg D.R."/>
            <person name="Seaver E.C."/>
            <person name="Weisblat D.A."/>
            <person name="Putnam N.H."/>
            <person name="Grigoriev I.V."/>
            <person name="Rokhsar D.S."/>
        </authorList>
    </citation>
    <scope>NUCLEOTIDE SEQUENCE</scope>
</reference>
<dbReference type="OMA" id="PYEREAF"/>
<protein>
    <recommendedName>
        <fullName evidence="8">Protein kinase domain-containing protein</fullName>
    </recommendedName>
</protein>
<dbReference type="InterPro" id="IPR011009">
    <property type="entry name" value="Kinase-like_dom_sf"/>
</dbReference>
<proteinExistence type="predicted"/>
<keyword evidence="4" id="KW-0418">Kinase</keyword>
<dbReference type="KEGG" id="hro:HELRODRAFT_74448"/>
<dbReference type="GO" id="GO:0007169">
    <property type="term" value="P:cell surface receptor protein tyrosine kinase signaling pathway"/>
    <property type="evidence" value="ECO:0000318"/>
    <property type="project" value="GO_Central"/>
</dbReference>
<dbReference type="InterPro" id="IPR001245">
    <property type="entry name" value="Ser-Thr/Tyr_kinase_cat_dom"/>
</dbReference>
<dbReference type="PROSITE" id="PS50011">
    <property type="entry name" value="PROTEIN_KINASE_DOM"/>
    <property type="match status" value="1"/>
</dbReference>
<dbReference type="PROSITE" id="PS00109">
    <property type="entry name" value="PROTEIN_KINASE_TYR"/>
    <property type="match status" value="1"/>
</dbReference>
<name>T1G1R3_HELRO</name>
<reference evidence="9 11" key="2">
    <citation type="journal article" date="2013" name="Nature">
        <title>Insights into bilaterian evolution from three spiralian genomes.</title>
        <authorList>
            <person name="Simakov O."/>
            <person name="Marletaz F."/>
            <person name="Cho S.J."/>
            <person name="Edsinger-Gonzales E."/>
            <person name="Havlak P."/>
            <person name="Hellsten U."/>
            <person name="Kuo D.H."/>
            <person name="Larsson T."/>
            <person name="Lv J."/>
            <person name="Arendt D."/>
            <person name="Savage R."/>
            <person name="Osoegawa K."/>
            <person name="de Jong P."/>
            <person name="Grimwood J."/>
            <person name="Chapman J.A."/>
            <person name="Shapiro H."/>
            <person name="Aerts A."/>
            <person name="Otillar R.P."/>
            <person name="Terry A.Y."/>
            <person name="Boore J.L."/>
            <person name="Grigoriev I.V."/>
            <person name="Lindberg D.R."/>
            <person name="Seaver E.C."/>
            <person name="Weisblat D.A."/>
            <person name="Putnam N.H."/>
            <person name="Rokhsar D.S."/>
        </authorList>
    </citation>
    <scope>NUCLEOTIDE SEQUENCE</scope>
</reference>
<keyword evidence="6" id="KW-0472">Membrane</keyword>
<dbReference type="SMART" id="SM00219">
    <property type="entry name" value="TyrKc"/>
    <property type="match status" value="1"/>
</dbReference>
<keyword evidence="7" id="KW-0829">Tyrosine-protein kinase</keyword>
<accession>T1G1R3</accession>
<evidence type="ECO:0000313" key="9">
    <source>
        <dbReference type="EMBL" id="ESO08827.1"/>
    </source>
</evidence>
<reference evidence="10" key="3">
    <citation type="submission" date="2015-06" db="UniProtKB">
        <authorList>
            <consortium name="EnsemblMetazoa"/>
        </authorList>
    </citation>
    <scope>IDENTIFICATION</scope>
</reference>
<dbReference type="InParanoid" id="T1G1R3"/>
<dbReference type="InterPro" id="IPR000719">
    <property type="entry name" value="Prot_kinase_dom"/>
</dbReference>